<name>A0A8P4GLL5_DICLA</name>
<comment type="subcellular location">
    <subcellularLocation>
        <location evidence="1">Secreted</location>
    </subcellularLocation>
</comment>
<dbReference type="AlphaFoldDB" id="A0A8P4GLL5"/>
<proteinExistence type="inferred from homology"/>
<evidence type="ECO:0000313" key="11">
    <source>
        <dbReference type="Proteomes" id="UP000694389"/>
    </source>
</evidence>
<evidence type="ECO:0000256" key="9">
    <source>
        <dbReference type="SAM" id="SignalP"/>
    </source>
</evidence>
<dbReference type="Proteomes" id="UP000694389">
    <property type="component" value="Unassembled WGS sequence"/>
</dbReference>
<keyword evidence="4" id="KW-0929">Antimicrobial</keyword>
<keyword evidence="6 9" id="KW-0732">Signal</keyword>
<evidence type="ECO:0000256" key="7">
    <source>
        <dbReference type="ARBA" id="ARBA00023022"/>
    </source>
</evidence>
<comment type="similarity">
    <text evidence="2">Belongs to the hepcidin family.</text>
</comment>
<evidence type="ECO:0000256" key="6">
    <source>
        <dbReference type="ARBA" id="ARBA00022729"/>
    </source>
</evidence>
<dbReference type="PANTHER" id="PTHR16877:SF0">
    <property type="entry name" value="HEPCIDIN"/>
    <property type="match status" value="1"/>
</dbReference>
<keyword evidence="11" id="KW-1185">Reference proteome</keyword>
<accession>A0A8P4GLL5</accession>
<feature type="signal peptide" evidence="9">
    <location>
        <begin position="1"/>
        <end position="24"/>
    </location>
</feature>
<sequence length="82" mass="9008">MKTFSVAVAVAVVLAFICLQESSAVPVTELKELEEAISNDSASQEDTSVETWMMPYNVRESPIRCRYCCGCCKLDVCGMCCN</sequence>
<evidence type="ECO:0000256" key="8">
    <source>
        <dbReference type="ARBA" id="ARBA00023157"/>
    </source>
</evidence>
<evidence type="ECO:0000313" key="10">
    <source>
        <dbReference type="Ensembl" id="ENSDLAP00005080037.1"/>
    </source>
</evidence>
<dbReference type="GO" id="GO:0005576">
    <property type="term" value="C:extracellular region"/>
    <property type="evidence" value="ECO:0007669"/>
    <property type="project" value="UniProtKB-SubCell"/>
</dbReference>
<reference evidence="10" key="1">
    <citation type="submission" date="2025-08" db="UniProtKB">
        <authorList>
            <consortium name="Ensembl"/>
        </authorList>
    </citation>
    <scope>IDENTIFICATION</scope>
</reference>
<dbReference type="Pfam" id="PF06446">
    <property type="entry name" value="Hepcidin"/>
    <property type="match status" value="1"/>
</dbReference>
<dbReference type="InterPro" id="IPR010500">
    <property type="entry name" value="Hepcidin"/>
</dbReference>
<evidence type="ECO:0000256" key="5">
    <source>
        <dbReference type="ARBA" id="ARBA00022702"/>
    </source>
</evidence>
<keyword evidence="3" id="KW-0964">Secreted</keyword>
<dbReference type="GeneTree" id="ENSGT00390000013999"/>
<gene>
    <name evidence="10" type="primary">LOC127366616</name>
</gene>
<dbReference type="GO" id="GO:0006879">
    <property type="term" value="P:intracellular iron ion homeostasis"/>
    <property type="evidence" value="ECO:0007669"/>
    <property type="project" value="InterPro"/>
</dbReference>
<organism evidence="10 11">
    <name type="scientific">Dicentrarchus labrax</name>
    <name type="common">European seabass</name>
    <name type="synonym">Morone labrax</name>
    <dbReference type="NCBI Taxonomy" id="13489"/>
    <lineage>
        <taxon>Eukaryota</taxon>
        <taxon>Metazoa</taxon>
        <taxon>Chordata</taxon>
        <taxon>Craniata</taxon>
        <taxon>Vertebrata</taxon>
        <taxon>Euteleostomi</taxon>
        <taxon>Actinopterygii</taxon>
        <taxon>Neopterygii</taxon>
        <taxon>Teleostei</taxon>
        <taxon>Neoteleostei</taxon>
        <taxon>Acanthomorphata</taxon>
        <taxon>Eupercaria</taxon>
        <taxon>Moronidae</taxon>
        <taxon>Dicentrarchus</taxon>
    </lineage>
</organism>
<dbReference type="PANTHER" id="PTHR16877">
    <property type="entry name" value="HEPCIDIN"/>
    <property type="match status" value="1"/>
</dbReference>
<dbReference type="GO" id="GO:0005179">
    <property type="term" value="F:hormone activity"/>
    <property type="evidence" value="ECO:0007669"/>
    <property type="project" value="UniProtKB-KW"/>
</dbReference>
<evidence type="ECO:0000256" key="3">
    <source>
        <dbReference type="ARBA" id="ARBA00022525"/>
    </source>
</evidence>
<dbReference type="Ensembl" id="ENSDLAT00005070812.1">
    <property type="protein sequence ID" value="ENSDLAP00005080037.1"/>
    <property type="gene ID" value="ENSDLAG00005028074.1"/>
</dbReference>
<keyword evidence="5" id="KW-0372">Hormone</keyword>
<evidence type="ECO:0000256" key="2">
    <source>
        <dbReference type="ARBA" id="ARBA00008022"/>
    </source>
</evidence>
<evidence type="ECO:0000256" key="4">
    <source>
        <dbReference type="ARBA" id="ARBA00022529"/>
    </source>
</evidence>
<keyword evidence="8" id="KW-1015">Disulfide bond</keyword>
<dbReference type="GO" id="GO:0042742">
    <property type="term" value="P:defense response to bacterium"/>
    <property type="evidence" value="ECO:0007669"/>
    <property type="project" value="UniProtKB-KW"/>
</dbReference>
<keyword evidence="7" id="KW-0044">Antibiotic</keyword>
<feature type="chain" id="PRO_5035917793" description="Hepcidin" evidence="9">
    <location>
        <begin position="25"/>
        <end position="82"/>
    </location>
</feature>
<protein>
    <recommendedName>
        <fullName evidence="12">Hepcidin</fullName>
    </recommendedName>
</protein>
<evidence type="ECO:0000256" key="1">
    <source>
        <dbReference type="ARBA" id="ARBA00004613"/>
    </source>
</evidence>
<reference evidence="10" key="2">
    <citation type="submission" date="2025-09" db="UniProtKB">
        <authorList>
            <consortium name="Ensembl"/>
        </authorList>
    </citation>
    <scope>IDENTIFICATION</scope>
</reference>
<evidence type="ECO:0008006" key="12">
    <source>
        <dbReference type="Google" id="ProtNLM"/>
    </source>
</evidence>